<dbReference type="AlphaFoldDB" id="A0A9D2SHZ2"/>
<organism evidence="2 3">
    <name type="scientific">Candidatus Enterocloster excrementipullorum</name>
    <dbReference type="NCBI Taxonomy" id="2838559"/>
    <lineage>
        <taxon>Bacteria</taxon>
        <taxon>Bacillati</taxon>
        <taxon>Bacillota</taxon>
        <taxon>Clostridia</taxon>
        <taxon>Lachnospirales</taxon>
        <taxon>Lachnospiraceae</taxon>
        <taxon>Enterocloster</taxon>
    </lineage>
</organism>
<proteinExistence type="predicted"/>
<reference evidence="2" key="1">
    <citation type="journal article" date="2021" name="PeerJ">
        <title>Extensive microbial diversity within the chicken gut microbiome revealed by metagenomics and culture.</title>
        <authorList>
            <person name="Gilroy R."/>
            <person name="Ravi A."/>
            <person name="Getino M."/>
            <person name="Pursley I."/>
            <person name="Horton D.L."/>
            <person name="Alikhan N.F."/>
            <person name="Baker D."/>
            <person name="Gharbi K."/>
            <person name="Hall N."/>
            <person name="Watson M."/>
            <person name="Adriaenssens E.M."/>
            <person name="Foster-Nyarko E."/>
            <person name="Jarju S."/>
            <person name="Secka A."/>
            <person name="Antonio M."/>
            <person name="Oren A."/>
            <person name="Chaudhuri R.R."/>
            <person name="La Ragione R."/>
            <person name="Hildebrand F."/>
            <person name="Pallen M.J."/>
        </authorList>
    </citation>
    <scope>NUCLEOTIDE SEQUENCE</scope>
    <source>
        <strain evidence="2">CHK180-15479</strain>
    </source>
</reference>
<dbReference type="EMBL" id="DWWT01000034">
    <property type="protein sequence ID" value="HJC06082.1"/>
    <property type="molecule type" value="Genomic_DNA"/>
</dbReference>
<dbReference type="SUPFAM" id="SSF54523">
    <property type="entry name" value="Pili subunits"/>
    <property type="match status" value="1"/>
</dbReference>
<protein>
    <submittedName>
        <fullName evidence="2">Prepilin-type N-terminal cleavage/methylation domain-containing protein</fullName>
    </submittedName>
</protein>
<dbReference type="GO" id="GO:0015627">
    <property type="term" value="C:type II protein secretion system complex"/>
    <property type="evidence" value="ECO:0007669"/>
    <property type="project" value="InterPro"/>
</dbReference>
<sequence length="141" mass="15123">MKNNSGFTLVELIAVIAILAVLLAAAAPRAAGLIQGARHSAAVSDARITAGAVQRYLYDVKEEGRLNVRTLHQLMGSQLDDPEGPLAEYLSGGLSDARVLSADVNLRTGWLEELVYENEDTQVKLTFAEDGTAVVEEITDK</sequence>
<dbReference type="InterPro" id="IPR000983">
    <property type="entry name" value="Bac_GSPG_pilin"/>
</dbReference>
<dbReference type="InterPro" id="IPR045584">
    <property type="entry name" value="Pilin-like"/>
</dbReference>
<keyword evidence="1" id="KW-0488">Methylation</keyword>
<name>A0A9D2SHZ2_9FIRM</name>
<evidence type="ECO:0000313" key="2">
    <source>
        <dbReference type="EMBL" id="HJC06082.1"/>
    </source>
</evidence>
<dbReference type="PROSITE" id="PS00409">
    <property type="entry name" value="PROKAR_NTER_METHYL"/>
    <property type="match status" value="1"/>
</dbReference>
<reference evidence="2" key="2">
    <citation type="submission" date="2021-04" db="EMBL/GenBank/DDBJ databases">
        <authorList>
            <person name="Gilroy R."/>
        </authorList>
    </citation>
    <scope>NUCLEOTIDE SEQUENCE</scope>
    <source>
        <strain evidence="2">CHK180-15479</strain>
    </source>
</reference>
<dbReference type="GO" id="GO:0015628">
    <property type="term" value="P:protein secretion by the type II secretion system"/>
    <property type="evidence" value="ECO:0007669"/>
    <property type="project" value="InterPro"/>
</dbReference>
<dbReference type="Proteomes" id="UP000823910">
    <property type="component" value="Unassembled WGS sequence"/>
</dbReference>
<evidence type="ECO:0000313" key="3">
    <source>
        <dbReference type="Proteomes" id="UP000823910"/>
    </source>
</evidence>
<comment type="caution">
    <text evidence="2">The sequence shown here is derived from an EMBL/GenBank/DDBJ whole genome shotgun (WGS) entry which is preliminary data.</text>
</comment>
<dbReference type="Gene3D" id="3.30.700.10">
    <property type="entry name" value="Glycoprotein, Type 4 Pilin"/>
    <property type="match status" value="1"/>
</dbReference>
<evidence type="ECO:0000256" key="1">
    <source>
        <dbReference type="ARBA" id="ARBA00022481"/>
    </source>
</evidence>
<gene>
    <name evidence="2" type="ORF">H9704_07995</name>
</gene>
<dbReference type="InterPro" id="IPR012902">
    <property type="entry name" value="N_methyl_site"/>
</dbReference>
<dbReference type="Pfam" id="PF07963">
    <property type="entry name" value="N_methyl"/>
    <property type="match status" value="1"/>
</dbReference>
<dbReference type="NCBIfam" id="TIGR02532">
    <property type="entry name" value="IV_pilin_GFxxxE"/>
    <property type="match status" value="1"/>
</dbReference>
<dbReference type="PRINTS" id="PR00813">
    <property type="entry name" value="BCTERIALGSPG"/>
</dbReference>
<accession>A0A9D2SHZ2</accession>